<feature type="chain" id="PRO_5008091792" description="LppX_LprAFG lipoprotein" evidence="4">
    <location>
        <begin position="24"/>
        <end position="240"/>
    </location>
</feature>
<proteinExistence type="inferred from homology"/>
<dbReference type="RefSeq" id="WP_066787611.1">
    <property type="nucleotide sequence ID" value="NZ_LWQS01000055.1"/>
</dbReference>
<sequence length="240" mass="25575">MKQSWRWLIASLVLWLVGCGGVAAPPTPTPTPDPRALAAAIGQATQNSQSAHFRITLTGKPVALDAGGVTTLNGIEGDLRRPDAVLSVLNITLGNAIGEIRTVSLAGKQYTTNPITRQWMCLQPGSTFDPAVLFAPDIGIEALLANQFADVTLVGIEDLNGRPHYHLRGTLPADKLRAISLNLLGAGPVATDLWADQATMRASRVVLVDTATDATSPSTWTLEFSEYDKTVDVREPVQCP</sequence>
<evidence type="ECO:0000256" key="1">
    <source>
        <dbReference type="ARBA" id="ARBA00004196"/>
    </source>
</evidence>
<dbReference type="CDD" id="cd16334">
    <property type="entry name" value="LppX-like"/>
    <property type="match status" value="1"/>
</dbReference>
<dbReference type="InterPro" id="IPR029046">
    <property type="entry name" value="LolA/LolB/LppX"/>
</dbReference>
<organism evidence="5 6">
    <name type="scientific">Chloroflexus islandicus</name>
    <dbReference type="NCBI Taxonomy" id="1707952"/>
    <lineage>
        <taxon>Bacteria</taxon>
        <taxon>Bacillati</taxon>
        <taxon>Chloroflexota</taxon>
        <taxon>Chloroflexia</taxon>
        <taxon>Chloroflexales</taxon>
        <taxon>Chloroflexineae</taxon>
        <taxon>Chloroflexaceae</taxon>
        <taxon>Chloroflexus</taxon>
    </lineage>
</organism>
<dbReference type="PROSITE" id="PS51257">
    <property type="entry name" value="PROKAR_LIPOPROTEIN"/>
    <property type="match status" value="1"/>
</dbReference>
<dbReference type="EMBL" id="LWQS01000055">
    <property type="protein sequence ID" value="OAN45422.1"/>
    <property type="molecule type" value="Genomic_DNA"/>
</dbReference>
<evidence type="ECO:0000256" key="2">
    <source>
        <dbReference type="ARBA" id="ARBA00009194"/>
    </source>
</evidence>
<dbReference type="STRING" id="1707952.A6A03_14680"/>
<dbReference type="OrthoDB" id="151576at2"/>
<comment type="caution">
    <text evidence="5">The sequence shown here is derived from an EMBL/GenBank/DDBJ whole genome shotgun (WGS) entry which is preliminary data.</text>
</comment>
<reference evidence="5 6" key="1">
    <citation type="submission" date="2016-04" db="EMBL/GenBank/DDBJ databases">
        <title>Chloroflexus islandicus sp. nov., a thermophilic filamentous anoxygenic phototrophic bacterium from geyser Strokkur (Iceland).</title>
        <authorList>
            <person name="Gaisin V.A."/>
            <person name="Kalashnikov A.M."/>
            <person name="Sukhacheva M.V."/>
            <person name="Grouzdev D.S."/>
            <person name="Ivanov T.M."/>
            <person name="Kuznetsov B."/>
            <person name="Gorlenko V.M."/>
        </authorList>
    </citation>
    <scope>NUCLEOTIDE SEQUENCE [LARGE SCALE GENOMIC DNA]</scope>
    <source>
        <strain evidence="6">isl-2</strain>
    </source>
</reference>
<keyword evidence="4" id="KW-0732">Signal</keyword>
<dbReference type="InterPro" id="IPR009830">
    <property type="entry name" value="LppX/LprAFG"/>
</dbReference>
<dbReference type="Proteomes" id="UP000078287">
    <property type="component" value="Unassembled WGS sequence"/>
</dbReference>
<keyword evidence="6" id="KW-1185">Reference proteome</keyword>
<name>A0A178M9K2_9CHLR</name>
<keyword evidence="3" id="KW-1003">Cell membrane</keyword>
<comment type="subcellular location">
    <subcellularLocation>
        <location evidence="1">Cell envelope</location>
    </subcellularLocation>
</comment>
<gene>
    <name evidence="5" type="ORF">A6A03_14680</name>
</gene>
<dbReference type="SUPFAM" id="SSF89392">
    <property type="entry name" value="Prokaryotic lipoproteins and lipoprotein localization factors"/>
    <property type="match status" value="1"/>
</dbReference>
<accession>A0A178M9K2</accession>
<evidence type="ECO:0000313" key="6">
    <source>
        <dbReference type="Proteomes" id="UP000078287"/>
    </source>
</evidence>
<evidence type="ECO:0008006" key="7">
    <source>
        <dbReference type="Google" id="ProtNLM"/>
    </source>
</evidence>
<feature type="signal peptide" evidence="4">
    <location>
        <begin position="1"/>
        <end position="23"/>
    </location>
</feature>
<evidence type="ECO:0000313" key="5">
    <source>
        <dbReference type="EMBL" id="OAN45422.1"/>
    </source>
</evidence>
<dbReference type="Pfam" id="PF07161">
    <property type="entry name" value="LppX_LprAFG"/>
    <property type="match status" value="1"/>
</dbReference>
<evidence type="ECO:0000256" key="3">
    <source>
        <dbReference type="ARBA" id="ARBA00022475"/>
    </source>
</evidence>
<protein>
    <recommendedName>
        <fullName evidence="7">LppX_LprAFG lipoprotein</fullName>
    </recommendedName>
</protein>
<keyword evidence="3" id="KW-0472">Membrane</keyword>
<dbReference type="GO" id="GO:0030313">
    <property type="term" value="C:cell envelope"/>
    <property type="evidence" value="ECO:0007669"/>
    <property type="project" value="UniProtKB-SubCell"/>
</dbReference>
<dbReference type="AlphaFoldDB" id="A0A178M9K2"/>
<comment type="similarity">
    <text evidence="2">Belongs to the LppX/LprAFG lipoprotein family.</text>
</comment>
<evidence type="ECO:0000256" key="4">
    <source>
        <dbReference type="SAM" id="SignalP"/>
    </source>
</evidence>
<dbReference type="Gene3D" id="2.50.20.20">
    <property type="match status" value="1"/>
</dbReference>